<sequence length="792" mass="90025">MYQRTPLLPTSSSSDSVVDVGLKLGRRSENTGKDFDADSKRKVPVSHRDASQLPFTLSLSRLSSRSVLVLIVVAFSVGLWAARLFGGSSPAAHPVNAPSPPILSQVQSSGEDWRKKYEELLNSVKDAKSPADAEANAGGKEKEKGKSNDAVYKDSDSEESKNDAAPSLDDKQVVKEAILNKEKDRQMKELMKQSNDSVAKHKEAEEIPVVGERPGVAPMALLPASSVWCTGDNLNNRVCKFRNICYNEKYQWFIVRNNASVLSNVPTYKQLSKDARFGLVEISSVQDHPYTAWSYSEVSQFAPEFKNRKVRYFKDFTILFKRFHGSNIMHTLHDDIMPLWHHIRRYVGGSMRGFDHFDFNLQQHRIQFTDDYEVAETIRPFQYLSDMNLGFLSELNDDKELITCFRDATAGVKKLTTWYQYGFSGPQGPIQNKFVNGLHVRMVSDYFVSRLGLPVEDLYSESHDIMLRAGRGEKVPIDAKITDNAEKKEYVGPDLILILSRTRNRMISNEWQLAEALEKRFKHRTMFVRNEDHSFEEQIALMRRAKVVIGMHGSILIMAMFCRKGTILIEMYPYAVPSDNYTPYRTMAKLHGMHLVYRAWENKHPENSISHEDWPEALGGIAHLPLEEQKKIKDTPTVPPHQCCVDPYWLFRIYQDTMVDIPEFEGVLVDALNESSTMLENLSKTNILETNSILPPLITGPMFSCVGEGRPKGSLWLRWDEPWNGAKPDHYLVRTRLDKADETVEDPYTYYNTNTTELFVTGFKEGTGVIFSVKSICGDEETAFGDEAICTV</sequence>
<feature type="domain" description="Glycosyltransferase 61 catalytic" evidence="18">
    <location>
        <begin position="474"/>
        <end position="569"/>
    </location>
</feature>
<evidence type="ECO:0000256" key="13">
    <source>
        <dbReference type="ARBA" id="ARBA00030318"/>
    </source>
</evidence>
<evidence type="ECO:0000256" key="4">
    <source>
        <dbReference type="ARBA" id="ARBA00020030"/>
    </source>
</evidence>
<evidence type="ECO:0000259" key="18">
    <source>
        <dbReference type="Pfam" id="PF04577"/>
    </source>
</evidence>
<dbReference type="GO" id="GO:0035269">
    <property type="term" value="P:protein O-linked glycosylation via mannose"/>
    <property type="evidence" value="ECO:0007669"/>
    <property type="project" value="TreeGrafter"/>
</dbReference>
<dbReference type="EC" id="2.4.1.312" evidence="3"/>
<protein>
    <recommendedName>
        <fullName evidence="4">Protein O-linked-mannose beta-1,4-N-acetylglucosaminyltransferase 2</fullName>
        <ecNumber evidence="3">2.4.1.312</ecNumber>
    </recommendedName>
    <alternativeName>
        <fullName evidence="13">Extracellular O-linked N-acetylglucosamine transferase-like</fullName>
    </alternativeName>
    <alternativeName>
        <fullName evidence="14">Glycosyltransferase-like domain-containing protein 2</fullName>
    </alternativeName>
</protein>
<evidence type="ECO:0000256" key="10">
    <source>
        <dbReference type="ARBA" id="ARBA00022989"/>
    </source>
</evidence>
<dbReference type="InterPro" id="IPR003961">
    <property type="entry name" value="FN3_dom"/>
</dbReference>
<keyword evidence="6" id="KW-0808">Transferase</keyword>
<name>A0A507FJS2_9FUNG</name>
<feature type="region of interest" description="Disordered" evidence="17">
    <location>
        <begin position="124"/>
        <end position="172"/>
    </location>
</feature>
<dbReference type="InterPro" id="IPR036116">
    <property type="entry name" value="FN3_sf"/>
</dbReference>
<feature type="compositionally biased region" description="Basic and acidic residues" evidence="17">
    <location>
        <begin position="139"/>
        <end position="172"/>
    </location>
</feature>
<keyword evidence="20" id="KW-1185">Reference proteome</keyword>
<dbReference type="InterPro" id="IPR049625">
    <property type="entry name" value="Glyco_transf_61_cat"/>
</dbReference>
<keyword evidence="10" id="KW-1133">Transmembrane helix</keyword>
<organism evidence="19 20">
    <name type="scientific">Chytriomyces confervae</name>
    <dbReference type="NCBI Taxonomy" id="246404"/>
    <lineage>
        <taxon>Eukaryota</taxon>
        <taxon>Fungi</taxon>
        <taxon>Fungi incertae sedis</taxon>
        <taxon>Chytridiomycota</taxon>
        <taxon>Chytridiomycota incertae sedis</taxon>
        <taxon>Chytridiomycetes</taxon>
        <taxon>Chytridiales</taxon>
        <taxon>Chytriomycetaceae</taxon>
        <taxon>Chytriomyces</taxon>
    </lineage>
</organism>
<evidence type="ECO:0000256" key="3">
    <source>
        <dbReference type="ARBA" id="ARBA00012823"/>
    </source>
</evidence>
<keyword evidence="11" id="KW-0472">Membrane</keyword>
<proteinExistence type="predicted"/>
<reference evidence="19 20" key="1">
    <citation type="journal article" date="2019" name="Sci. Rep.">
        <title>Comparative genomics of chytrid fungi reveal insights into the obligate biotrophic and pathogenic lifestyle of Synchytrium endobioticum.</title>
        <authorList>
            <person name="van de Vossenberg B.T.L.H."/>
            <person name="Warris S."/>
            <person name="Nguyen H.D.T."/>
            <person name="van Gent-Pelzer M.P.E."/>
            <person name="Joly D.L."/>
            <person name="van de Geest H.C."/>
            <person name="Bonants P.J.M."/>
            <person name="Smith D.S."/>
            <person name="Levesque C.A."/>
            <person name="van der Lee T.A.J."/>
        </authorList>
    </citation>
    <scope>NUCLEOTIDE SEQUENCE [LARGE SCALE GENOMIC DNA]</scope>
    <source>
        <strain evidence="19 20">CBS 675.73</strain>
    </source>
</reference>
<keyword evidence="9" id="KW-0735">Signal-anchor</keyword>
<evidence type="ECO:0000256" key="9">
    <source>
        <dbReference type="ARBA" id="ARBA00022968"/>
    </source>
</evidence>
<evidence type="ECO:0000256" key="6">
    <source>
        <dbReference type="ARBA" id="ARBA00022679"/>
    </source>
</evidence>
<comment type="subcellular location">
    <subcellularLocation>
        <location evidence="1">Endoplasmic reticulum membrane</location>
        <topology evidence="1">Single-pass type II membrane protein</topology>
    </subcellularLocation>
</comment>
<evidence type="ECO:0000313" key="20">
    <source>
        <dbReference type="Proteomes" id="UP000320333"/>
    </source>
</evidence>
<evidence type="ECO:0000256" key="17">
    <source>
        <dbReference type="SAM" id="MobiDB-lite"/>
    </source>
</evidence>
<comment type="caution">
    <text evidence="19">The sequence shown here is derived from an EMBL/GenBank/DDBJ whole genome shotgun (WGS) entry which is preliminary data.</text>
</comment>
<dbReference type="Proteomes" id="UP000320333">
    <property type="component" value="Unassembled WGS sequence"/>
</dbReference>
<evidence type="ECO:0000256" key="14">
    <source>
        <dbReference type="ARBA" id="ARBA00032859"/>
    </source>
</evidence>
<keyword evidence="12" id="KW-0325">Glycoprotein</keyword>
<gene>
    <name evidence="19" type="ORF">CcCBS67573_g02856</name>
</gene>
<dbReference type="CDD" id="cd00063">
    <property type="entry name" value="FN3"/>
    <property type="match status" value="1"/>
</dbReference>
<accession>A0A507FJS2</accession>
<dbReference type="GO" id="GO:0097363">
    <property type="term" value="F:protein O-acetylglucosaminyltransferase activity"/>
    <property type="evidence" value="ECO:0007669"/>
    <property type="project" value="TreeGrafter"/>
</dbReference>
<dbReference type="OrthoDB" id="529273at2759"/>
<dbReference type="AlphaFoldDB" id="A0A507FJS2"/>
<dbReference type="InterPro" id="IPR007657">
    <property type="entry name" value="Glycosyltransferase_61"/>
</dbReference>
<evidence type="ECO:0000256" key="2">
    <source>
        <dbReference type="ARBA" id="ARBA00004922"/>
    </source>
</evidence>
<comment type="catalytic activity">
    <reaction evidence="16">
        <text>3-O-(alpha-D-mannosyl)-L-threonyl-[protein] + UDP-N-acetyl-alpha-D-glucosamine = 3-O-(N-acetyl-beta-D-glucosaminyl-(1-&gt;4)-alpha-D-mannosyl)-L-threonyl-[protein] + UDP + H(+)</text>
        <dbReference type="Rhea" id="RHEA:37663"/>
        <dbReference type="Rhea" id="RHEA-COMP:13547"/>
        <dbReference type="Rhea" id="RHEA-COMP:13618"/>
        <dbReference type="ChEBI" id="CHEBI:15378"/>
        <dbReference type="ChEBI" id="CHEBI:57705"/>
        <dbReference type="ChEBI" id="CHEBI:58223"/>
        <dbReference type="ChEBI" id="CHEBI:137323"/>
        <dbReference type="ChEBI" id="CHEBI:137540"/>
        <dbReference type="EC" id="2.4.1.312"/>
    </reaction>
</comment>
<dbReference type="SUPFAM" id="SSF49265">
    <property type="entry name" value="Fibronectin type III"/>
    <property type="match status" value="1"/>
</dbReference>
<evidence type="ECO:0000256" key="7">
    <source>
        <dbReference type="ARBA" id="ARBA00022692"/>
    </source>
</evidence>
<dbReference type="UniPathway" id="UPA00378"/>
<keyword evidence="8" id="KW-0256">Endoplasmic reticulum</keyword>
<comment type="function">
    <text evidence="15">O-linked mannose beta-1,4-N-acetylglucosaminyltransferase that transfers UDP-N-acetyl-D-glucosamine to the 4-position of the mannose to generate N-acetyl-D-glucosamine-beta-1,4-O-D-mannosylprotein. Involved in the biosynthesis of the phosphorylated O-mannosyl trisaccharide (N-acetylgalactosamine-beta-3-N-acetylglucosamine-beta-4-(phosphate-6-)mannose), a carbohydrate structure present in alpha-dystroglycan (DAG1), which is required for binding laminin G-like domain-containing extracellular proteins with high affinity.</text>
</comment>
<evidence type="ECO:0000313" key="19">
    <source>
        <dbReference type="EMBL" id="TPX75885.1"/>
    </source>
</evidence>
<comment type="pathway">
    <text evidence="2">Protein modification; protein glycosylation.</text>
</comment>
<evidence type="ECO:0000256" key="11">
    <source>
        <dbReference type="ARBA" id="ARBA00023136"/>
    </source>
</evidence>
<dbReference type="PANTHER" id="PTHR20961:SF38">
    <property type="entry name" value="PROTEIN O-LINKED-MANNOSE BETA-1,4-N-ACETYLGLUCOSAMINYLTRANSFERASE 2"/>
    <property type="match status" value="1"/>
</dbReference>
<dbReference type="EMBL" id="QEAP01000065">
    <property type="protein sequence ID" value="TPX75885.1"/>
    <property type="molecule type" value="Genomic_DNA"/>
</dbReference>
<keyword evidence="5" id="KW-0328">Glycosyltransferase</keyword>
<evidence type="ECO:0000256" key="12">
    <source>
        <dbReference type="ARBA" id="ARBA00023180"/>
    </source>
</evidence>
<dbReference type="STRING" id="246404.A0A507FJS2"/>
<dbReference type="Pfam" id="PF04577">
    <property type="entry name" value="Glyco_transf_61"/>
    <property type="match status" value="1"/>
</dbReference>
<evidence type="ECO:0000256" key="1">
    <source>
        <dbReference type="ARBA" id="ARBA00004648"/>
    </source>
</evidence>
<evidence type="ECO:0000256" key="5">
    <source>
        <dbReference type="ARBA" id="ARBA00022676"/>
    </source>
</evidence>
<dbReference type="GO" id="GO:0005789">
    <property type="term" value="C:endoplasmic reticulum membrane"/>
    <property type="evidence" value="ECO:0007669"/>
    <property type="project" value="UniProtKB-SubCell"/>
</dbReference>
<evidence type="ECO:0000256" key="15">
    <source>
        <dbReference type="ARBA" id="ARBA00045959"/>
    </source>
</evidence>
<evidence type="ECO:0000256" key="8">
    <source>
        <dbReference type="ARBA" id="ARBA00022824"/>
    </source>
</evidence>
<keyword evidence="7" id="KW-0812">Transmembrane</keyword>
<evidence type="ECO:0000256" key="16">
    <source>
        <dbReference type="ARBA" id="ARBA00048274"/>
    </source>
</evidence>
<dbReference type="PANTHER" id="PTHR20961">
    <property type="entry name" value="GLYCOSYLTRANSFERASE"/>
    <property type="match status" value="1"/>
</dbReference>